<protein>
    <submittedName>
        <fullName evidence="1">Uncharacterized protein</fullName>
    </submittedName>
</protein>
<evidence type="ECO:0000313" key="1">
    <source>
        <dbReference type="EMBL" id="RRT69949.1"/>
    </source>
</evidence>
<name>A0A427A116_ENSVE</name>
<reference evidence="1 2" key="1">
    <citation type="journal article" date="2014" name="Agronomy (Basel)">
        <title>A Draft Genome Sequence for Ensete ventricosum, the Drought-Tolerant Tree Against Hunger.</title>
        <authorList>
            <person name="Harrison J."/>
            <person name="Moore K.A."/>
            <person name="Paszkiewicz K."/>
            <person name="Jones T."/>
            <person name="Grant M."/>
            <person name="Ambacheew D."/>
            <person name="Muzemil S."/>
            <person name="Studholme D.J."/>
        </authorList>
    </citation>
    <scope>NUCLEOTIDE SEQUENCE [LARGE SCALE GENOMIC DNA]</scope>
</reference>
<evidence type="ECO:0000313" key="2">
    <source>
        <dbReference type="Proteomes" id="UP000287651"/>
    </source>
</evidence>
<sequence>MELVPNEVGITLINFIFTFHSIIASASSHLAPAIKQLPLLLPHLIGKEFFRKRKELLSLDLSHSDWSLQVRRRGGRT</sequence>
<comment type="caution">
    <text evidence="1">The sequence shown here is derived from an EMBL/GenBank/DDBJ whole genome shotgun (WGS) entry which is preliminary data.</text>
</comment>
<gene>
    <name evidence="1" type="ORF">B296_00006835</name>
</gene>
<accession>A0A427A116</accession>
<organism evidence="1 2">
    <name type="scientific">Ensete ventricosum</name>
    <name type="common">Abyssinian banana</name>
    <name type="synonym">Musa ensete</name>
    <dbReference type="NCBI Taxonomy" id="4639"/>
    <lineage>
        <taxon>Eukaryota</taxon>
        <taxon>Viridiplantae</taxon>
        <taxon>Streptophyta</taxon>
        <taxon>Embryophyta</taxon>
        <taxon>Tracheophyta</taxon>
        <taxon>Spermatophyta</taxon>
        <taxon>Magnoliopsida</taxon>
        <taxon>Liliopsida</taxon>
        <taxon>Zingiberales</taxon>
        <taxon>Musaceae</taxon>
        <taxon>Ensete</taxon>
    </lineage>
</organism>
<dbReference type="AlphaFoldDB" id="A0A427A116"/>
<proteinExistence type="predicted"/>
<dbReference type="EMBL" id="AMZH03004176">
    <property type="protein sequence ID" value="RRT69949.1"/>
    <property type="molecule type" value="Genomic_DNA"/>
</dbReference>
<dbReference type="Proteomes" id="UP000287651">
    <property type="component" value="Unassembled WGS sequence"/>
</dbReference>